<organism evidence="1 2">
    <name type="scientific">Lichenicola cladoniae</name>
    <dbReference type="NCBI Taxonomy" id="1484109"/>
    <lineage>
        <taxon>Bacteria</taxon>
        <taxon>Pseudomonadati</taxon>
        <taxon>Pseudomonadota</taxon>
        <taxon>Alphaproteobacteria</taxon>
        <taxon>Acetobacterales</taxon>
        <taxon>Acetobacteraceae</taxon>
        <taxon>Lichenicola</taxon>
    </lineage>
</organism>
<protein>
    <submittedName>
        <fullName evidence="1">DUF3293 domain-containing protein</fullName>
    </submittedName>
</protein>
<keyword evidence="2" id="KW-1185">Reference proteome</keyword>
<dbReference type="Proteomes" id="UP000500767">
    <property type="component" value="Chromosome"/>
</dbReference>
<dbReference type="InterPro" id="IPR021710">
    <property type="entry name" value="DUF3293"/>
</dbReference>
<dbReference type="KEGG" id="lck:HN018_17420"/>
<proteinExistence type="predicted"/>
<sequence>MTGLVPPTPAVLRAYRLSTYTAGGVVAHVGRRPGPMPRHWAGRDLVVLSACNPCGRLRPDGWNRRMMDHLREALRGFSCVEGEGRLGRWSEPLLLVAIAPARGMCLARRFRQNAVILLRDRRPARLVLLTAPAIPQVHAGSS</sequence>
<reference evidence="1 2" key="1">
    <citation type="journal article" date="2014" name="World J. Microbiol. Biotechnol.">
        <title>Biodiversity and physiological characteristics of Antarctic and Arctic lichens-associated bacteria.</title>
        <authorList>
            <person name="Lee Y.M."/>
            <person name="Kim E.H."/>
            <person name="Lee H.K."/>
            <person name="Hong S.G."/>
        </authorList>
    </citation>
    <scope>NUCLEOTIDE SEQUENCE [LARGE SCALE GENOMIC DNA]</scope>
    <source>
        <strain evidence="1 2">PAMC 26569</strain>
    </source>
</reference>
<dbReference type="EMBL" id="CP053708">
    <property type="protein sequence ID" value="QKE91575.1"/>
    <property type="molecule type" value="Genomic_DNA"/>
</dbReference>
<accession>A0A6M8HTN2</accession>
<dbReference type="RefSeq" id="WP_171832897.1">
    <property type="nucleotide sequence ID" value="NZ_CP053708.1"/>
</dbReference>
<gene>
    <name evidence="1" type="ORF">HN018_17420</name>
</gene>
<dbReference type="AlphaFoldDB" id="A0A6M8HTN2"/>
<name>A0A6M8HTN2_9PROT</name>
<dbReference type="Pfam" id="PF11697">
    <property type="entry name" value="DUF3293"/>
    <property type="match status" value="1"/>
</dbReference>
<evidence type="ECO:0000313" key="2">
    <source>
        <dbReference type="Proteomes" id="UP000500767"/>
    </source>
</evidence>
<evidence type="ECO:0000313" key="1">
    <source>
        <dbReference type="EMBL" id="QKE91575.1"/>
    </source>
</evidence>